<sequence>MTSRRRSLPVLGLVLAASLAPAAVVVPAQAAGLALPVQCETGAETVLAWDDVSYDLRGTCGVVRVSADHATVTMPAATRLVLEGTGNAVSAKPLLDVEVTGAGNSLTTPSVRSLTVTGAGTTVTVSGLVESAELSSTSSTLTADVVNVARLRGADALTARKAYRTRITGSDNDVDLRRADRLVLTGDRNAVTVARGRTTLRDRGEGNVLDLRPRRHR</sequence>
<keyword evidence="3" id="KW-1185">Reference proteome</keyword>
<feature type="signal peptide" evidence="1">
    <location>
        <begin position="1"/>
        <end position="22"/>
    </location>
</feature>
<protein>
    <submittedName>
        <fullName evidence="2">DUF3060 domain-containing protein</fullName>
    </submittedName>
</protein>
<evidence type="ECO:0000313" key="3">
    <source>
        <dbReference type="Proteomes" id="UP001074726"/>
    </source>
</evidence>
<dbReference type="RefSeq" id="WP_268110922.1">
    <property type="nucleotide sequence ID" value="NZ_JAPPUX010000002.1"/>
</dbReference>
<evidence type="ECO:0000313" key="2">
    <source>
        <dbReference type="EMBL" id="MCY4726101.1"/>
    </source>
</evidence>
<dbReference type="InterPro" id="IPR006311">
    <property type="entry name" value="TAT_signal"/>
</dbReference>
<accession>A0ABT4CCH5</accession>
<reference evidence="2" key="1">
    <citation type="submission" date="2022-08" db="EMBL/GenBank/DDBJ databases">
        <title>Genome sequencing of Nocardioides sp. STR2.</title>
        <authorList>
            <person name="So Y."/>
        </authorList>
    </citation>
    <scope>NUCLEOTIDE SEQUENCE</scope>
    <source>
        <strain evidence="2">STR2</strain>
    </source>
</reference>
<gene>
    <name evidence="2" type="ORF">NYO98_07400</name>
</gene>
<dbReference type="PROSITE" id="PS51318">
    <property type="entry name" value="TAT"/>
    <property type="match status" value="1"/>
</dbReference>
<dbReference type="InterPro" id="IPR021417">
    <property type="entry name" value="DUF3060"/>
</dbReference>
<dbReference type="Proteomes" id="UP001074726">
    <property type="component" value="Unassembled WGS sequence"/>
</dbReference>
<comment type="caution">
    <text evidence="2">The sequence shown here is derived from an EMBL/GenBank/DDBJ whole genome shotgun (WGS) entry which is preliminary data.</text>
</comment>
<dbReference type="Pfam" id="PF11259">
    <property type="entry name" value="DUF3060"/>
    <property type="match status" value="1"/>
</dbReference>
<name>A0ABT4CCH5_9ACTN</name>
<organism evidence="2 3">
    <name type="scientific">Nocardioides pini</name>
    <dbReference type="NCBI Taxonomy" id="2975053"/>
    <lineage>
        <taxon>Bacteria</taxon>
        <taxon>Bacillati</taxon>
        <taxon>Actinomycetota</taxon>
        <taxon>Actinomycetes</taxon>
        <taxon>Propionibacteriales</taxon>
        <taxon>Nocardioidaceae</taxon>
        <taxon>Nocardioides</taxon>
    </lineage>
</organism>
<proteinExistence type="predicted"/>
<evidence type="ECO:0000256" key="1">
    <source>
        <dbReference type="SAM" id="SignalP"/>
    </source>
</evidence>
<dbReference type="EMBL" id="JAPPUX010000002">
    <property type="protein sequence ID" value="MCY4726101.1"/>
    <property type="molecule type" value="Genomic_DNA"/>
</dbReference>
<keyword evidence="1" id="KW-0732">Signal</keyword>
<feature type="chain" id="PRO_5046664147" evidence="1">
    <location>
        <begin position="23"/>
        <end position="217"/>
    </location>
</feature>